<reference evidence="6" key="1">
    <citation type="submission" date="2022-01" db="EMBL/GenBank/DDBJ databases">
        <authorList>
            <person name="King R."/>
        </authorList>
    </citation>
    <scope>NUCLEOTIDE SEQUENCE</scope>
</reference>
<keyword evidence="5" id="KW-0732">Signal</keyword>
<name>A0A9P0GAN1_9CUCU</name>
<dbReference type="EMBL" id="OV651815">
    <property type="protein sequence ID" value="CAH1108514.1"/>
    <property type="molecule type" value="Genomic_DNA"/>
</dbReference>
<dbReference type="OrthoDB" id="6737095at2759"/>
<gene>
    <name evidence="6" type="ORF">PSYICH_LOCUS8628</name>
</gene>
<evidence type="ECO:0000256" key="4">
    <source>
        <dbReference type="RuleBase" id="RU003690"/>
    </source>
</evidence>
<dbReference type="GO" id="GO:0008422">
    <property type="term" value="F:beta-glucosidase activity"/>
    <property type="evidence" value="ECO:0007669"/>
    <property type="project" value="TreeGrafter"/>
</dbReference>
<feature type="signal peptide" evidence="5">
    <location>
        <begin position="1"/>
        <end position="19"/>
    </location>
</feature>
<comment type="similarity">
    <text evidence="1 4">Belongs to the glycosyl hydrolase 1 family.</text>
</comment>
<dbReference type="Pfam" id="PF00232">
    <property type="entry name" value="Glyco_hydro_1"/>
    <property type="match status" value="1"/>
</dbReference>
<keyword evidence="3" id="KW-0326">Glycosidase</keyword>
<proteinExistence type="inferred from homology"/>
<dbReference type="Proteomes" id="UP001153636">
    <property type="component" value="Chromosome 3"/>
</dbReference>
<evidence type="ECO:0000256" key="1">
    <source>
        <dbReference type="ARBA" id="ARBA00010838"/>
    </source>
</evidence>
<dbReference type="InterPro" id="IPR001360">
    <property type="entry name" value="Glyco_hydro_1"/>
</dbReference>
<evidence type="ECO:0000256" key="5">
    <source>
        <dbReference type="SAM" id="SignalP"/>
    </source>
</evidence>
<dbReference type="GO" id="GO:0005975">
    <property type="term" value="P:carbohydrate metabolic process"/>
    <property type="evidence" value="ECO:0007669"/>
    <property type="project" value="InterPro"/>
</dbReference>
<sequence length="508" mass="58096">MGLSVILFAVTVLVQASLGIPPHSVHHPPPPPPPPLNKPFPQKFSFGVASGAHNIEGAWDLDGKGESIWDSWLHCEPDVVIDGTNGDISADAYHHTEEDVEILNNLTVSHYKFSLSWTRIIPSGCGEVNKAGVRYYERLLKLLKDNQIEPIVTIYDGDLPQCLQAMGGFLSEDFTLWYEEYAKTVFELFGHYVKYWITFNNPTLICNGGYGDGIYAPGISDNTGVNDYLCGHILLKAHARVYHLYDDCYRDIQKGKISIALQSDWYEPNSDCQTDIDAAELKLQFTIGWFAHAIYIGDYPPAMIDRIGELSEYEGLPESRLPRFTRKEIEFIKDTHDFFALQWFTSKNVKAIRAESCGSVSYTNDIGVEILDIEGDITFGIKKLIIWIKDTYYNPSIFITASGFYTADRIFEDEDRITYIHDSLVNIRAAMINNDARVYGYTYYSYIDTFEWLMGYTKRYGLYDVEFDCPTRQRTARKSTAYYAFVCKFGCIDDPCPPKHHHSWYWED</sequence>
<dbReference type="Gene3D" id="3.20.20.80">
    <property type="entry name" value="Glycosidases"/>
    <property type="match status" value="1"/>
</dbReference>
<dbReference type="PROSITE" id="PS00653">
    <property type="entry name" value="GLYCOSYL_HYDROL_F1_2"/>
    <property type="match status" value="1"/>
</dbReference>
<evidence type="ECO:0000256" key="3">
    <source>
        <dbReference type="ARBA" id="ARBA00023295"/>
    </source>
</evidence>
<dbReference type="PRINTS" id="PR00131">
    <property type="entry name" value="GLHYDRLASE1"/>
</dbReference>
<dbReference type="PANTHER" id="PTHR10353">
    <property type="entry name" value="GLYCOSYL HYDROLASE"/>
    <property type="match status" value="1"/>
</dbReference>
<dbReference type="PANTHER" id="PTHR10353:SF36">
    <property type="entry name" value="LP05116P"/>
    <property type="match status" value="1"/>
</dbReference>
<dbReference type="AlphaFoldDB" id="A0A9P0GAN1"/>
<organism evidence="6 7">
    <name type="scientific">Psylliodes chrysocephalus</name>
    <dbReference type="NCBI Taxonomy" id="3402493"/>
    <lineage>
        <taxon>Eukaryota</taxon>
        <taxon>Metazoa</taxon>
        <taxon>Ecdysozoa</taxon>
        <taxon>Arthropoda</taxon>
        <taxon>Hexapoda</taxon>
        <taxon>Insecta</taxon>
        <taxon>Pterygota</taxon>
        <taxon>Neoptera</taxon>
        <taxon>Endopterygota</taxon>
        <taxon>Coleoptera</taxon>
        <taxon>Polyphaga</taxon>
        <taxon>Cucujiformia</taxon>
        <taxon>Chrysomeloidea</taxon>
        <taxon>Chrysomelidae</taxon>
        <taxon>Galerucinae</taxon>
        <taxon>Alticini</taxon>
        <taxon>Psylliodes</taxon>
    </lineage>
</organism>
<keyword evidence="2" id="KW-0378">Hydrolase</keyword>
<feature type="chain" id="PRO_5040368010" evidence="5">
    <location>
        <begin position="20"/>
        <end position="508"/>
    </location>
</feature>
<evidence type="ECO:0000256" key="2">
    <source>
        <dbReference type="ARBA" id="ARBA00022801"/>
    </source>
</evidence>
<dbReference type="InterPro" id="IPR017853">
    <property type="entry name" value="GH"/>
</dbReference>
<keyword evidence="7" id="KW-1185">Reference proteome</keyword>
<evidence type="ECO:0000313" key="6">
    <source>
        <dbReference type="EMBL" id="CAH1108514.1"/>
    </source>
</evidence>
<dbReference type="InterPro" id="IPR033132">
    <property type="entry name" value="GH_1_N_CS"/>
</dbReference>
<accession>A0A9P0GAN1</accession>
<protein>
    <submittedName>
        <fullName evidence="6">Uncharacterized protein</fullName>
    </submittedName>
</protein>
<evidence type="ECO:0000313" key="7">
    <source>
        <dbReference type="Proteomes" id="UP001153636"/>
    </source>
</evidence>
<dbReference type="SUPFAM" id="SSF51445">
    <property type="entry name" value="(Trans)glycosidases"/>
    <property type="match status" value="1"/>
</dbReference>